<gene>
    <name evidence="9" type="ORF">ODALV1_LOCUS17990</name>
</gene>
<keyword evidence="10" id="KW-1185">Reference proteome</keyword>
<evidence type="ECO:0000256" key="4">
    <source>
        <dbReference type="ARBA" id="ARBA00022989"/>
    </source>
</evidence>
<reference evidence="9 10" key="1">
    <citation type="submission" date="2024-08" db="EMBL/GenBank/DDBJ databases">
        <authorList>
            <person name="Cucini C."/>
            <person name="Frati F."/>
        </authorList>
    </citation>
    <scope>NUCLEOTIDE SEQUENCE [LARGE SCALE GENOMIC DNA]</scope>
</reference>
<comment type="caution">
    <text evidence="9">The sequence shown here is derived from an EMBL/GenBank/DDBJ whole genome shotgun (WGS) entry which is preliminary data.</text>
</comment>
<evidence type="ECO:0000256" key="8">
    <source>
        <dbReference type="SAM" id="Phobius"/>
    </source>
</evidence>
<keyword evidence="7" id="KW-0807">Transducer</keyword>
<dbReference type="EMBL" id="CAXLJM020000057">
    <property type="protein sequence ID" value="CAL8118112.1"/>
    <property type="molecule type" value="Genomic_DNA"/>
</dbReference>
<keyword evidence="5 8" id="KW-0472">Membrane</keyword>
<feature type="transmembrane region" description="Helical" evidence="8">
    <location>
        <begin position="341"/>
        <end position="364"/>
    </location>
</feature>
<organism evidence="9 10">
    <name type="scientific">Orchesella dallaii</name>
    <dbReference type="NCBI Taxonomy" id="48710"/>
    <lineage>
        <taxon>Eukaryota</taxon>
        <taxon>Metazoa</taxon>
        <taxon>Ecdysozoa</taxon>
        <taxon>Arthropoda</taxon>
        <taxon>Hexapoda</taxon>
        <taxon>Collembola</taxon>
        <taxon>Entomobryomorpha</taxon>
        <taxon>Entomobryoidea</taxon>
        <taxon>Orchesellidae</taxon>
        <taxon>Orchesellinae</taxon>
        <taxon>Orchesella</taxon>
    </lineage>
</organism>
<protein>
    <recommendedName>
        <fullName evidence="11">Gustatory receptor</fullName>
    </recommendedName>
</protein>
<keyword evidence="3 8" id="KW-0812">Transmembrane</keyword>
<feature type="transmembrane region" description="Helical" evidence="8">
    <location>
        <begin position="184"/>
        <end position="205"/>
    </location>
</feature>
<keyword evidence="4 8" id="KW-1133">Transmembrane helix</keyword>
<evidence type="ECO:0008006" key="11">
    <source>
        <dbReference type="Google" id="ProtNLM"/>
    </source>
</evidence>
<evidence type="ECO:0000256" key="5">
    <source>
        <dbReference type="ARBA" id="ARBA00023136"/>
    </source>
</evidence>
<dbReference type="Pfam" id="PF08395">
    <property type="entry name" value="7tm_7"/>
    <property type="match status" value="1"/>
</dbReference>
<accession>A0ABP1R489</accession>
<feature type="transmembrane region" description="Helical" evidence="8">
    <location>
        <begin position="220"/>
        <end position="237"/>
    </location>
</feature>
<feature type="transmembrane region" description="Helical" evidence="8">
    <location>
        <begin position="313"/>
        <end position="335"/>
    </location>
</feature>
<dbReference type="PANTHER" id="PTHR21143:SF104">
    <property type="entry name" value="GUSTATORY RECEPTOR 8A-RELATED"/>
    <property type="match status" value="1"/>
</dbReference>
<evidence type="ECO:0000256" key="2">
    <source>
        <dbReference type="ARBA" id="ARBA00022475"/>
    </source>
</evidence>
<evidence type="ECO:0000256" key="6">
    <source>
        <dbReference type="ARBA" id="ARBA00023170"/>
    </source>
</evidence>
<dbReference type="InterPro" id="IPR013604">
    <property type="entry name" value="7TM_chemorcpt"/>
</dbReference>
<comment type="subcellular location">
    <subcellularLocation>
        <location evidence="1">Cell membrane</location>
        <topology evidence="1">Multi-pass membrane protein</topology>
    </subcellularLocation>
</comment>
<evidence type="ECO:0000256" key="3">
    <source>
        <dbReference type="ARBA" id="ARBA00022692"/>
    </source>
</evidence>
<feature type="transmembrane region" description="Helical" evidence="8">
    <location>
        <begin position="124"/>
        <end position="141"/>
    </location>
</feature>
<proteinExistence type="predicted"/>
<evidence type="ECO:0000256" key="1">
    <source>
        <dbReference type="ARBA" id="ARBA00004651"/>
    </source>
</evidence>
<sequence length="436" mass="49868">MKLPISDEKSPFTITRGKHQSKIPEDYARFSPGESSVAKQFHDLARISVRATQHSGLFMFRINKENCSFTFSWLSIPTFAAFMRLLTLAGMMVYYEFYKSLIEQRFQSASASGNYGTLGATERILSGTIFLSDGVGILLLWRNRKEMEEFLNKLSKTITQNAEELINRSWITDWFCKASKRAKWLVTTISATSGIITLIIIYQNLHNMMLSILGKSELDWFGWSFPIFAFCWFTVLFRRLHFRVLIMSTIDILQFGFKTVRKHVQELGNEIVNNNNSSKKIRSYLQEEKLNQIVEKYRGMEALVGEFNEIFNFHMLIGIGSLLIVILISLFHFLVEITAGVRSFIIVLIFISEAAINMWVLHGLGTSATDLADQIMLQFQQALAVPIVISPGNFFSLNRQMITSIAGTLTTYLIVLIQFRNNESASLQNNSTNHYK</sequence>
<evidence type="ECO:0000256" key="7">
    <source>
        <dbReference type="ARBA" id="ARBA00023224"/>
    </source>
</evidence>
<evidence type="ECO:0000313" key="9">
    <source>
        <dbReference type="EMBL" id="CAL8118112.1"/>
    </source>
</evidence>
<keyword evidence="2" id="KW-1003">Cell membrane</keyword>
<feature type="transmembrane region" description="Helical" evidence="8">
    <location>
        <begin position="71"/>
        <end position="95"/>
    </location>
</feature>
<dbReference type="Proteomes" id="UP001642540">
    <property type="component" value="Unassembled WGS sequence"/>
</dbReference>
<name>A0ABP1R489_9HEXA</name>
<dbReference type="PANTHER" id="PTHR21143">
    <property type="entry name" value="INVERTEBRATE GUSTATORY RECEPTOR"/>
    <property type="match status" value="1"/>
</dbReference>
<keyword evidence="6" id="KW-0675">Receptor</keyword>
<evidence type="ECO:0000313" key="10">
    <source>
        <dbReference type="Proteomes" id="UP001642540"/>
    </source>
</evidence>